<reference evidence="1" key="1">
    <citation type="submission" date="2016-10" db="EMBL/GenBank/DDBJ databases">
        <title>Sequence of Gallionella enrichment culture.</title>
        <authorList>
            <person name="Poehlein A."/>
            <person name="Muehling M."/>
            <person name="Daniel R."/>
        </authorList>
    </citation>
    <scope>NUCLEOTIDE SEQUENCE</scope>
</reference>
<proteinExistence type="predicted"/>
<dbReference type="PANTHER" id="PTHR43883">
    <property type="entry name" value="SLR0207 PROTEIN"/>
    <property type="match status" value="1"/>
</dbReference>
<dbReference type="InterPro" id="IPR027417">
    <property type="entry name" value="P-loop_NTPase"/>
</dbReference>
<dbReference type="InterPro" id="IPR052732">
    <property type="entry name" value="Cell-binding_unc_protein"/>
</dbReference>
<evidence type="ECO:0008006" key="2">
    <source>
        <dbReference type="Google" id="ProtNLM"/>
    </source>
</evidence>
<dbReference type="InterPro" id="IPR011009">
    <property type="entry name" value="Kinase-like_dom_sf"/>
</dbReference>
<dbReference type="Pfam" id="PF13671">
    <property type="entry name" value="AAA_33"/>
    <property type="match status" value="1"/>
</dbReference>
<dbReference type="AlphaFoldDB" id="A0A1J5Q1Z7"/>
<comment type="caution">
    <text evidence="1">The sequence shown here is derived from an EMBL/GenBank/DDBJ whole genome shotgun (WGS) entry which is preliminary data.</text>
</comment>
<sequence>MREGHGDLHLDNLVVLGELVTAFDGVEFAPALRWIDVQADLAFATMDLHAHGRGDLAARLLDRWLEATGDYAGLAVHRYYAVYRAVVRALVAAIGAGEGLIAAGPDYLATACALSASRGARLLITHGVSGSGKSHVSASLLEAAGAVRLRSDVVRKRLFGLDALASSTALGRDVVYSADATRRTYARLAEDAAAALAAGWPVIVDAAFLRRAERDAFHQLARRVGVPFTILDCRADDAALRARVAARNRRGDDASEADVAVLERQLGWREPLGADERAASLAVDTAQPLDVAVLAARWLDAR</sequence>
<protein>
    <recommendedName>
        <fullName evidence="2">Aminoglycoside phosphotransferase</fullName>
    </recommendedName>
</protein>
<evidence type="ECO:0000313" key="1">
    <source>
        <dbReference type="EMBL" id="OIQ74031.1"/>
    </source>
</evidence>
<accession>A0A1J5Q1Z7</accession>
<dbReference type="Gene3D" id="3.40.50.300">
    <property type="entry name" value="P-loop containing nucleotide triphosphate hydrolases"/>
    <property type="match status" value="1"/>
</dbReference>
<dbReference type="EMBL" id="MLJW01002649">
    <property type="protein sequence ID" value="OIQ74031.1"/>
    <property type="molecule type" value="Genomic_DNA"/>
</dbReference>
<dbReference type="SUPFAM" id="SSF56112">
    <property type="entry name" value="Protein kinase-like (PK-like)"/>
    <property type="match status" value="1"/>
</dbReference>
<name>A0A1J5Q1Z7_9ZZZZ</name>
<dbReference type="SUPFAM" id="SSF52540">
    <property type="entry name" value="P-loop containing nucleoside triphosphate hydrolases"/>
    <property type="match status" value="1"/>
</dbReference>
<dbReference type="PANTHER" id="PTHR43883:SF1">
    <property type="entry name" value="GLUCONOKINASE"/>
    <property type="match status" value="1"/>
</dbReference>
<gene>
    <name evidence="1" type="ORF">GALL_443280</name>
</gene>
<organism evidence="1">
    <name type="scientific">mine drainage metagenome</name>
    <dbReference type="NCBI Taxonomy" id="410659"/>
    <lineage>
        <taxon>unclassified sequences</taxon>
        <taxon>metagenomes</taxon>
        <taxon>ecological metagenomes</taxon>
    </lineage>
</organism>